<dbReference type="Proteomes" id="UP000092177">
    <property type="component" value="Chromosome 1"/>
</dbReference>
<dbReference type="OrthoDB" id="4156595at2759"/>
<dbReference type="GeneID" id="28860113"/>
<keyword evidence="1" id="KW-0472">Membrane</keyword>
<dbReference type="AlphaFoldDB" id="A0A1B7YUY0"/>
<organism evidence="2 3">
    <name type="scientific">Colletotrichum higginsianum (strain IMI 349063)</name>
    <name type="common">Crucifer anthracnose fungus</name>
    <dbReference type="NCBI Taxonomy" id="759273"/>
    <lineage>
        <taxon>Eukaryota</taxon>
        <taxon>Fungi</taxon>
        <taxon>Dikarya</taxon>
        <taxon>Ascomycota</taxon>
        <taxon>Pezizomycotina</taxon>
        <taxon>Sordariomycetes</taxon>
        <taxon>Hypocreomycetidae</taxon>
        <taxon>Glomerellales</taxon>
        <taxon>Glomerellaceae</taxon>
        <taxon>Colletotrichum</taxon>
        <taxon>Colletotrichum destructivum species complex</taxon>
    </lineage>
</organism>
<name>A0A1B7YUY0_COLHI</name>
<keyword evidence="3" id="KW-1185">Reference proteome</keyword>
<dbReference type="VEuPathDB" id="FungiDB:CH63R_01031"/>
<proteinExistence type="predicted"/>
<feature type="transmembrane region" description="Helical" evidence="1">
    <location>
        <begin position="42"/>
        <end position="65"/>
    </location>
</feature>
<dbReference type="EMBL" id="LTAN01000001">
    <property type="protein sequence ID" value="OBR15851.1"/>
    <property type="molecule type" value="Genomic_DNA"/>
</dbReference>
<sequence length="174" mass="20122">MSSSTTANKATAPRCGGDAGTTKQSIIYKFPNAVPPRFSMRAYMYSQGIMTPIIFVSFLLSLVWVDIRYTIKRSRNHSQGGWMPSWLHNIVYRSSPYHYVRVKTQTTPSPKADQQEWYYHSKQKKLLRMEVDDAFQMRGQVLVVLALVSLVVVWAFWLFANWAWRSIGSSTFRI</sequence>
<keyword evidence="2" id="KW-0328">Glycosyltransferase</keyword>
<feature type="transmembrane region" description="Helical" evidence="1">
    <location>
        <begin position="141"/>
        <end position="164"/>
    </location>
</feature>
<dbReference type="KEGG" id="chig:CH63R_01031"/>
<reference evidence="3" key="1">
    <citation type="journal article" date="2017" name="BMC Genomics">
        <title>Gapless genome assembly of Colletotrichum higginsianum reveals chromosome structure and association of transposable elements with secondary metabolite gene clusters.</title>
        <authorList>
            <person name="Dallery J.-F."/>
            <person name="Lapalu N."/>
            <person name="Zampounis A."/>
            <person name="Pigne S."/>
            <person name="Luyten I."/>
            <person name="Amselem J."/>
            <person name="Wittenberg A.H.J."/>
            <person name="Zhou S."/>
            <person name="de Queiroz M.V."/>
            <person name="Robin G.P."/>
            <person name="Auger A."/>
            <person name="Hainaut M."/>
            <person name="Henrissat B."/>
            <person name="Kim K.-T."/>
            <person name="Lee Y.-H."/>
            <person name="Lespinet O."/>
            <person name="Schwartz D.C."/>
            <person name="Thon M.R."/>
            <person name="O'Connell R.J."/>
        </authorList>
    </citation>
    <scope>NUCLEOTIDE SEQUENCE [LARGE SCALE GENOMIC DNA]</scope>
    <source>
        <strain evidence="3">IMI 349063</strain>
    </source>
</reference>
<evidence type="ECO:0000256" key="1">
    <source>
        <dbReference type="SAM" id="Phobius"/>
    </source>
</evidence>
<dbReference type="GO" id="GO:0016757">
    <property type="term" value="F:glycosyltransferase activity"/>
    <property type="evidence" value="ECO:0007669"/>
    <property type="project" value="UniProtKB-KW"/>
</dbReference>
<accession>A0A1B7YUY0</accession>
<dbReference type="RefSeq" id="XP_018164368.1">
    <property type="nucleotide sequence ID" value="XM_018296006.1"/>
</dbReference>
<keyword evidence="1" id="KW-1133">Transmembrane helix</keyword>
<evidence type="ECO:0000313" key="2">
    <source>
        <dbReference type="EMBL" id="OBR15851.1"/>
    </source>
</evidence>
<keyword evidence="2" id="KW-0808">Transferase</keyword>
<gene>
    <name evidence="2" type="ORF">CH63R_01031</name>
</gene>
<evidence type="ECO:0000313" key="3">
    <source>
        <dbReference type="Proteomes" id="UP000092177"/>
    </source>
</evidence>
<protein>
    <submittedName>
        <fullName evidence="2">ATP phosphoribosyltransferase</fullName>
    </submittedName>
</protein>
<keyword evidence="1" id="KW-0812">Transmembrane</keyword>
<comment type="caution">
    <text evidence="2">The sequence shown here is derived from an EMBL/GenBank/DDBJ whole genome shotgun (WGS) entry which is preliminary data.</text>
</comment>